<feature type="transmembrane region" description="Helical" evidence="18">
    <location>
        <begin position="49"/>
        <end position="73"/>
    </location>
</feature>
<feature type="transmembrane region" description="Helical" evidence="18">
    <location>
        <begin position="6"/>
        <end position="28"/>
    </location>
</feature>
<evidence type="ECO:0000256" key="4">
    <source>
        <dbReference type="ARBA" id="ARBA00021008"/>
    </source>
</evidence>
<keyword evidence="13" id="KW-0830">Ubiquinone</keyword>
<dbReference type="AlphaFoldDB" id="A0A0F6Q1A0"/>
<evidence type="ECO:0000256" key="13">
    <source>
        <dbReference type="ARBA" id="ARBA00023075"/>
    </source>
</evidence>
<organism evidence="20">
    <name type="scientific">Lepidodermella squamata</name>
    <dbReference type="NCBI Taxonomy" id="1194616"/>
    <lineage>
        <taxon>Eukaryota</taxon>
        <taxon>Metazoa</taxon>
        <taxon>Spiralia</taxon>
        <taxon>Lophotrochozoa</taxon>
        <taxon>Gastrotricha</taxon>
        <taxon>Chaetonotida</taxon>
        <taxon>Paucitubulatina</taxon>
        <taxon>Chaetonotidae</taxon>
        <taxon>Lepidodermella</taxon>
    </lineage>
</organism>
<sequence length="323" mass="35075">MPLYWFVLVTSIIGVFMSSSWFIVWVWLEINMVSVIPLIVGTGFDMGEVTSAVTYFLVQAIGSFLILIPGIMAKLTTFAMMPTEAIASVGIMAKLGLAPVHLWVILVAENLIWWKLMVILVIQKLAPVYLIFSANNLLILGWFSTATAVLGAVAVLNQPKIKSLFAYSSISNTGWIALGATLSLASTVVFMVAYFLVSIVVIMLLNLVGLPRVFASATQQDWAVWLLWGGFMSFMGLPPLAGFAAKAVFMVPTVSHSVLFVTALWLSVVLSAAAYLTTSLGALFMTVGTASWMHGFRPTLVLVGLLVVAFTCVVWGGWLLFLF</sequence>
<feature type="transmembrane region" description="Helical" evidence="18">
    <location>
        <begin position="264"/>
        <end position="287"/>
    </location>
</feature>
<evidence type="ECO:0000256" key="18">
    <source>
        <dbReference type="SAM" id="Phobius"/>
    </source>
</evidence>
<protein>
    <recommendedName>
        <fullName evidence="4">NADH-ubiquinone oxidoreductase chain 2</fullName>
        <ecNumber evidence="3">7.1.1.2</ecNumber>
    </recommendedName>
    <alternativeName>
        <fullName evidence="16">NADH dehydrogenase subunit 2</fullName>
    </alternativeName>
</protein>
<comment type="catalytic activity">
    <reaction evidence="17">
        <text>a ubiquinone + NADH + 5 H(+)(in) = a ubiquinol + NAD(+) + 4 H(+)(out)</text>
        <dbReference type="Rhea" id="RHEA:29091"/>
        <dbReference type="Rhea" id="RHEA-COMP:9565"/>
        <dbReference type="Rhea" id="RHEA-COMP:9566"/>
        <dbReference type="ChEBI" id="CHEBI:15378"/>
        <dbReference type="ChEBI" id="CHEBI:16389"/>
        <dbReference type="ChEBI" id="CHEBI:17976"/>
        <dbReference type="ChEBI" id="CHEBI:57540"/>
        <dbReference type="ChEBI" id="CHEBI:57945"/>
        <dbReference type="EC" id="7.1.1.2"/>
    </reaction>
</comment>
<evidence type="ECO:0000256" key="12">
    <source>
        <dbReference type="ARBA" id="ARBA00023027"/>
    </source>
</evidence>
<dbReference type="GO" id="GO:0005743">
    <property type="term" value="C:mitochondrial inner membrane"/>
    <property type="evidence" value="ECO:0007669"/>
    <property type="project" value="UniProtKB-SubCell"/>
</dbReference>
<feature type="transmembrane region" description="Helical" evidence="18">
    <location>
        <begin position="138"/>
        <end position="157"/>
    </location>
</feature>
<keyword evidence="9" id="KW-1278">Translocase</keyword>
<evidence type="ECO:0000256" key="17">
    <source>
        <dbReference type="ARBA" id="ARBA00049551"/>
    </source>
</evidence>
<evidence type="ECO:0000256" key="2">
    <source>
        <dbReference type="ARBA" id="ARBA00007012"/>
    </source>
</evidence>
<keyword evidence="15 18" id="KW-0472">Membrane</keyword>
<evidence type="ECO:0000256" key="5">
    <source>
        <dbReference type="ARBA" id="ARBA00022448"/>
    </source>
</evidence>
<comment type="subcellular location">
    <subcellularLocation>
        <location evidence="1">Mitochondrion inner membrane</location>
        <topology evidence="1">Multi-pass membrane protein</topology>
    </subcellularLocation>
</comment>
<feature type="transmembrane region" description="Helical" evidence="18">
    <location>
        <begin position="191"/>
        <end position="210"/>
    </location>
</feature>
<evidence type="ECO:0000256" key="14">
    <source>
        <dbReference type="ARBA" id="ARBA00023128"/>
    </source>
</evidence>
<keyword evidence="11 18" id="KW-1133">Transmembrane helix</keyword>
<evidence type="ECO:0000256" key="16">
    <source>
        <dbReference type="ARBA" id="ARBA00031028"/>
    </source>
</evidence>
<name>A0A0F6Q1A0_9BILA</name>
<evidence type="ECO:0000256" key="1">
    <source>
        <dbReference type="ARBA" id="ARBA00004448"/>
    </source>
</evidence>
<evidence type="ECO:0000256" key="3">
    <source>
        <dbReference type="ARBA" id="ARBA00012944"/>
    </source>
</evidence>
<gene>
    <name evidence="20" type="primary">nad2</name>
</gene>
<dbReference type="GO" id="GO:0006120">
    <property type="term" value="P:mitochondrial electron transport, NADH to ubiquinone"/>
    <property type="evidence" value="ECO:0007669"/>
    <property type="project" value="TreeGrafter"/>
</dbReference>
<feature type="transmembrane region" description="Helical" evidence="18">
    <location>
        <begin position="222"/>
        <end position="244"/>
    </location>
</feature>
<accession>A0A0F6Q1A0</accession>
<keyword evidence="8" id="KW-0999">Mitochondrion inner membrane</keyword>
<evidence type="ECO:0000256" key="10">
    <source>
        <dbReference type="ARBA" id="ARBA00022982"/>
    </source>
</evidence>
<evidence type="ECO:0000256" key="8">
    <source>
        <dbReference type="ARBA" id="ARBA00022792"/>
    </source>
</evidence>
<evidence type="ECO:0000256" key="11">
    <source>
        <dbReference type="ARBA" id="ARBA00022989"/>
    </source>
</evidence>
<feature type="transmembrane region" description="Helical" evidence="18">
    <location>
        <begin position="299"/>
        <end position="321"/>
    </location>
</feature>
<dbReference type="EMBL" id="KP965862">
    <property type="protein sequence ID" value="AKD00054.1"/>
    <property type="molecule type" value="Genomic_DNA"/>
</dbReference>
<evidence type="ECO:0000256" key="6">
    <source>
        <dbReference type="ARBA" id="ARBA00022660"/>
    </source>
</evidence>
<keyword evidence="10" id="KW-0249">Electron transport</keyword>
<dbReference type="EC" id="7.1.1.2" evidence="3"/>
<keyword evidence="12" id="KW-0520">NAD</keyword>
<evidence type="ECO:0000259" key="19">
    <source>
        <dbReference type="Pfam" id="PF00361"/>
    </source>
</evidence>
<feature type="domain" description="NADH:quinone oxidoreductase/Mrp antiporter transmembrane" evidence="19">
    <location>
        <begin position="18"/>
        <end position="270"/>
    </location>
</feature>
<keyword evidence="6" id="KW-0679">Respiratory chain</keyword>
<evidence type="ECO:0000256" key="7">
    <source>
        <dbReference type="ARBA" id="ARBA00022692"/>
    </source>
</evidence>
<dbReference type="Pfam" id="PF00361">
    <property type="entry name" value="Proton_antipo_M"/>
    <property type="match status" value="1"/>
</dbReference>
<dbReference type="GO" id="GO:0008137">
    <property type="term" value="F:NADH dehydrogenase (ubiquinone) activity"/>
    <property type="evidence" value="ECO:0007669"/>
    <property type="project" value="UniProtKB-EC"/>
</dbReference>
<evidence type="ECO:0000256" key="9">
    <source>
        <dbReference type="ARBA" id="ARBA00022967"/>
    </source>
</evidence>
<feature type="transmembrane region" description="Helical" evidence="18">
    <location>
        <begin position="85"/>
        <end position="106"/>
    </location>
</feature>
<comment type="similarity">
    <text evidence="2">Belongs to the complex I subunit 2 family.</text>
</comment>
<proteinExistence type="inferred from homology"/>
<evidence type="ECO:0000313" key="20">
    <source>
        <dbReference type="EMBL" id="AKD00054.1"/>
    </source>
</evidence>
<reference evidence="20" key="1">
    <citation type="journal article" date="2015" name="Mol. Phylogenet. Evol.">
        <title>Elucidating the phylogenetic position of Gnathostomulida and first mitochondrial genomes of Gnathostomulida, Gastrotricha and Polycladida (Platyhelminthes).</title>
        <authorList>
            <person name="Golombek A."/>
            <person name="Tobergte S."/>
            <person name="Struck T.H."/>
        </authorList>
    </citation>
    <scope>NUCLEOTIDE SEQUENCE</scope>
</reference>
<dbReference type="PANTHER" id="PTHR46552:SF1">
    <property type="entry name" value="NADH-UBIQUINONE OXIDOREDUCTASE CHAIN 2"/>
    <property type="match status" value="1"/>
</dbReference>
<evidence type="ECO:0000256" key="15">
    <source>
        <dbReference type="ARBA" id="ARBA00023136"/>
    </source>
</evidence>
<keyword evidence="5" id="KW-0813">Transport</keyword>
<geneLocation type="mitochondrion" evidence="20"/>
<keyword evidence="7 18" id="KW-0812">Transmembrane</keyword>
<dbReference type="PANTHER" id="PTHR46552">
    <property type="entry name" value="NADH-UBIQUINONE OXIDOREDUCTASE CHAIN 2"/>
    <property type="match status" value="1"/>
</dbReference>
<dbReference type="InterPro" id="IPR050175">
    <property type="entry name" value="Complex_I_Subunit_2"/>
</dbReference>
<dbReference type="InterPro" id="IPR001750">
    <property type="entry name" value="ND/Mrp_TM"/>
</dbReference>
<feature type="transmembrane region" description="Helical" evidence="18">
    <location>
        <begin position="113"/>
        <end position="132"/>
    </location>
</feature>
<keyword evidence="14 20" id="KW-0496">Mitochondrion</keyword>